<name>A0AAD3DCY2_9STRA</name>
<keyword evidence="12" id="KW-1185">Reference proteome</keyword>
<dbReference type="InterPro" id="IPR032974">
    <property type="entry name" value="Polypren_kinase"/>
</dbReference>
<evidence type="ECO:0000256" key="2">
    <source>
        <dbReference type="ARBA" id="ARBA00010794"/>
    </source>
</evidence>
<evidence type="ECO:0000256" key="1">
    <source>
        <dbReference type="ARBA" id="ARBA00004477"/>
    </source>
</evidence>
<feature type="transmembrane region" description="Helical" evidence="10">
    <location>
        <begin position="373"/>
        <end position="396"/>
    </location>
</feature>
<gene>
    <name evidence="11" type="ORF">CTEN210_18574</name>
</gene>
<dbReference type="EC" id="2.7.1.108" evidence="3"/>
<keyword evidence="4" id="KW-0808">Transferase</keyword>
<dbReference type="GO" id="GO:0004168">
    <property type="term" value="F:dolichol kinase activity"/>
    <property type="evidence" value="ECO:0007669"/>
    <property type="project" value="UniProtKB-EC"/>
</dbReference>
<evidence type="ECO:0000256" key="9">
    <source>
        <dbReference type="ARBA" id="ARBA00023136"/>
    </source>
</evidence>
<evidence type="ECO:0000256" key="7">
    <source>
        <dbReference type="ARBA" id="ARBA00022824"/>
    </source>
</evidence>
<comment type="subcellular location">
    <subcellularLocation>
        <location evidence="1">Endoplasmic reticulum membrane</location>
        <topology evidence="1">Multi-pass membrane protein</topology>
    </subcellularLocation>
</comment>
<keyword evidence="9 10" id="KW-0472">Membrane</keyword>
<feature type="transmembrane region" description="Helical" evidence="10">
    <location>
        <begin position="605"/>
        <end position="626"/>
    </location>
</feature>
<feature type="transmembrane region" description="Helical" evidence="10">
    <location>
        <begin position="223"/>
        <end position="241"/>
    </location>
</feature>
<evidence type="ECO:0000256" key="6">
    <source>
        <dbReference type="ARBA" id="ARBA00022777"/>
    </source>
</evidence>
<keyword evidence="5 10" id="KW-0812">Transmembrane</keyword>
<feature type="transmembrane region" description="Helical" evidence="10">
    <location>
        <begin position="570"/>
        <end position="593"/>
    </location>
</feature>
<feature type="transmembrane region" description="Helical" evidence="10">
    <location>
        <begin position="467"/>
        <end position="483"/>
    </location>
</feature>
<dbReference type="AlphaFoldDB" id="A0AAD3DCY2"/>
<evidence type="ECO:0000256" key="8">
    <source>
        <dbReference type="ARBA" id="ARBA00022989"/>
    </source>
</evidence>
<evidence type="ECO:0000256" key="10">
    <source>
        <dbReference type="SAM" id="Phobius"/>
    </source>
</evidence>
<feature type="transmembrane region" description="Helical" evidence="10">
    <location>
        <begin position="539"/>
        <end position="558"/>
    </location>
</feature>
<keyword evidence="8 10" id="KW-1133">Transmembrane helix</keyword>
<feature type="transmembrane region" description="Helical" evidence="10">
    <location>
        <begin position="333"/>
        <end position="353"/>
    </location>
</feature>
<evidence type="ECO:0000256" key="3">
    <source>
        <dbReference type="ARBA" id="ARBA00012132"/>
    </source>
</evidence>
<accession>A0AAD3DCY2</accession>
<feature type="transmembrane region" description="Helical" evidence="10">
    <location>
        <begin position="294"/>
        <end position="313"/>
    </location>
</feature>
<comment type="similarity">
    <text evidence="2">Belongs to the polyprenol kinase family.</text>
</comment>
<evidence type="ECO:0000256" key="4">
    <source>
        <dbReference type="ARBA" id="ARBA00022679"/>
    </source>
</evidence>
<evidence type="ECO:0000313" key="11">
    <source>
        <dbReference type="EMBL" id="GFH62098.1"/>
    </source>
</evidence>
<dbReference type="GO" id="GO:0043048">
    <property type="term" value="P:dolichyl monophosphate biosynthetic process"/>
    <property type="evidence" value="ECO:0007669"/>
    <property type="project" value="TreeGrafter"/>
</dbReference>
<sequence>MLESLWYIFASLTVGYKNFHPFMSSLKDESIKVSQEEETRHMSWKDLFFSRFYRMQKEETIFHAEVTYLKELNECMIATTALFVLLVVLLTYCSPKRTLSRKNSDMQGIAFGSLAVPLLFYTLCTKYDVPTTKFKKKHDTAHHLEFLQYSILVSSVGLTLAFGSFYERCRGNMKNPRKRRFAEVVTNTDTLGVYPERGHIVEAMMISLLFSSAVLYCLLVKSFLSQACIYTFTVLFMLNMYRPKGKNKSLSTVLNSVFGLGEWIAVTSILSFIMTTFISSNFNYGTNHLHMELIVARAGFLGCLVGACLDISWMHGIIQKIFEIDSLTTTKKFCRICFIVFTTVLALEKTMSLHAKYDPRNWNHDEDNSFVEIFLVICHPITFPRSILWLVVFLLMKCGDHEMWGCSGFGSFNIFRPTIQSLKALPNFMWLLYWILAIAILAPIAVLISIEVGGLIPKKWVVIARKYFHLVAIVLFVPPTIFAPAMMALSYAIATCVLVLVESVRVISAKKKDKRKNPSLVNEFFEAFFDEKDISHVDGAFVITHLALVIGCAAPLWTYRTMYFEKQFSIMPFLGIIVIGVGDAYGAFIGSLCGKTKWPNSKRTLEGSFAMFLSMVSAEVILRYIADYSFDKGSFWNMSLYVYLPITFLEAFTTETIDNFSLPIAAMILFNVFF</sequence>
<feature type="transmembrane region" description="Helical" evidence="10">
    <location>
        <begin position="431"/>
        <end position="455"/>
    </location>
</feature>
<evidence type="ECO:0000256" key="5">
    <source>
        <dbReference type="ARBA" id="ARBA00022692"/>
    </source>
</evidence>
<organism evidence="11 12">
    <name type="scientific">Chaetoceros tenuissimus</name>
    <dbReference type="NCBI Taxonomy" id="426638"/>
    <lineage>
        <taxon>Eukaryota</taxon>
        <taxon>Sar</taxon>
        <taxon>Stramenopiles</taxon>
        <taxon>Ochrophyta</taxon>
        <taxon>Bacillariophyta</taxon>
        <taxon>Coscinodiscophyceae</taxon>
        <taxon>Chaetocerotophycidae</taxon>
        <taxon>Chaetocerotales</taxon>
        <taxon>Chaetocerotaceae</taxon>
        <taxon>Chaetoceros</taxon>
    </lineage>
</organism>
<dbReference type="PANTHER" id="PTHR13205:SF15">
    <property type="entry name" value="DOLICHOL KINASE"/>
    <property type="match status" value="1"/>
</dbReference>
<evidence type="ECO:0000313" key="12">
    <source>
        <dbReference type="Proteomes" id="UP001054902"/>
    </source>
</evidence>
<feature type="transmembrane region" description="Helical" evidence="10">
    <location>
        <begin position="76"/>
        <end position="94"/>
    </location>
</feature>
<dbReference type="EMBL" id="BLLK01000077">
    <property type="protein sequence ID" value="GFH62098.1"/>
    <property type="molecule type" value="Genomic_DNA"/>
</dbReference>
<feature type="transmembrane region" description="Helical" evidence="10">
    <location>
        <begin position="646"/>
        <end position="673"/>
    </location>
</feature>
<dbReference type="PANTHER" id="PTHR13205">
    <property type="entry name" value="TRANSMEMBRANE PROTEIN 15-RELATED"/>
    <property type="match status" value="1"/>
</dbReference>
<keyword evidence="7" id="KW-0256">Endoplasmic reticulum</keyword>
<proteinExistence type="inferred from homology"/>
<reference evidence="11 12" key="1">
    <citation type="journal article" date="2021" name="Sci. Rep.">
        <title>The genome of the diatom Chaetoceros tenuissimus carries an ancient integrated fragment of an extant virus.</title>
        <authorList>
            <person name="Hongo Y."/>
            <person name="Kimura K."/>
            <person name="Takaki Y."/>
            <person name="Yoshida Y."/>
            <person name="Baba S."/>
            <person name="Kobayashi G."/>
            <person name="Nagasaki K."/>
            <person name="Hano T."/>
            <person name="Tomaru Y."/>
        </authorList>
    </citation>
    <scope>NUCLEOTIDE SEQUENCE [LARGE SCALE GENOMIC DNA]</scope>
    <source>
        <strain evidence="11 12">NIES-3715</strain>
    </source>
</reference>
<keyword evidence="6" id="KW-0418">Kinase</keyword>
<protein>
    <recommendedName>
        <fullName evidence="3">dolichol kinase</fullName>
        <ecNumber evidence="3">2.7.1.108</ecNumber>
    </recommendedName>
</protein>
<feature type="transmembrane region" description="Helical" evidence="10">
    <location>
        <begin position="106"/>
        <end position="123"/>
    </location>
</feature>
<feature type="transmembrane region" description="Helical" evidence="10">
    <location>
        <begin position="146"/>
        <end position="166"/>
    </location>
</feature>
<feature type="transmembrane region" description="Helical" evidence="10">
    <location>
        <begin position="253"/>
        <end position="274"/>
    </location>
</feature>
<comment type="caution">
    <text evidence="11">The sequence shown here is derived from an EMBL/GenBank/DDBJ whole genome shotgun (WGS) entry which is preliminary data.</text>
</comment>
<dbReference type="Proteomes" id="UP001054902">
    <property type="component" value="Unassembled WGS sequence"/>
</dbReference>
<dbReference type="GO" id="GO:0005789">
    <property type="term" value="C:endoplasmic reticulum membrane"/>
    <property type="evidence" value="ECO:0007669"/>
    <property type="project" value="UniProtKB-SubCell"/>
</dbReference>